<keyword evidence="9" id="KW-1185">Reference proteome</keyword>
<evidence type="ECO:0000256" key="5">
    <source>
        <dbReference type="ARBA" id="ARBA00023124"/>
    </source>
</evidence>
<feature type="region of interest" description="Disordered" evidence="8">
    <location>
        <begin position="356"/>
        <end position="389"/>
    </location>
</feature>
<evidence type="ECO:0000256" key="6">
    <source>
        <dbReference type="ARBA" id="ARBA00023125"/>
    </source>
</evidence>
<dbReference type="Gene3D" id="3.90.1680.10">
    <property type="entry name" value="SOS response associated peptidase-like"/>
    <property type="match status" value="1"/>
</dbReference>
<evidence type="ECO:0000256" key="7">
    <source>
        <dbReference type="ARBA" id="ARBA00023239"/>
    </source>
</evidence>
<feature type="compositionally biased region" description="Basic and acidic residues" evidence="8">
    <location>
        <begin position="278"/>
        <end position="304"/>
    </location>
</feature>
<keyword evidence="7" id="KW-0456">Lyase</keyword>
<dbReference type="OrthoDB" id="2111841at2759"/>
<sequence>MCGRARCTLRADDIPRACHRNDGPVRTVHMDRYRPSYNVSPGHNFPVVRREDGGDGDGVVLHCMIWGLVPSFTKKTEKPDHYKMFNARSESIYEKASFRRLVPKSRCLVVVEGHSTLYLDFNSFSRFYEWKKDGPKKQPYYIHFKDGRPLVFAALYDSWENSEDNCISVWFPAGEILSSFTILTSSSSSALRWLHDRMPVILGDKGSINTWLNCSSSSKFDDVLKPYEDPDLVWYPVTPAMGKSSFDGPECIKEIQMKSEGNNLISKFFSKKGIKEEQESTIEEKNSSAETFRTDPTKSLKRETDTEDNTAISSITDKGGQDSKSITIHSEDDATAKCQVKRDYEAFKAGLEPMTDNTVKQCSTPARKKGNVKSAGDKQPTLLSYFGKN</sequence>
<comment type="similarity">
    <text evidence="1">Belongs to the SOS response-associated peptidase family.</text>
</comment>
<dbReference type="Proteomes" id="UP000235220">
    <property type="component" value="Chromosome 14"/>
</dbReference>
<organism evidence="9 10">
    <name type="scientific">Juglans regia</name>
    <name type="common">English walnut</name>
    <dbReference type="NCBI Taxonomy" id="51240"/>
    <lineage>
        <taxon>Eukaryota</taxon>
        <taxon>Viridiplantae</taxon>
        <taxon>Streptophyta</taxon>
        <taxon>Embryophyta</taxon>
        <taxon>Tracheophyta</taxon>
        <taxon>Spermatophyta</taxon>
        <taxon>Magnoliopsida</taxon>
        <taxon>eudicotyledons</taxon>
        <taxon>Gunneridae</taxon>
        <taxon>Pentapetalae</taxon>
        <taxon>rosids</taxon>
        <taxon>fabids</taxon>
        <taxon>Fagales</taxon>
        <taxon>Juglandaceae</taxon>
        <taxon>Juglans</taxon>
    </lineage>
</organism>
<dbReference type="SUPFAM" id="SSF143081">
    <property type="entry name" value="BB1717-like"/>
    <property type="match status" value="1"/>
</dbReference>
<dbReference type="FunCoup" id="A0A6P9DZV3">
    <property type="interactions" value="3465"/>
</dbReference>
<evidence type="ECO:0000313" key="10">
    <source>
        <dbReference type="RefSeq" id="XP_035541280.1"/>
    </source>
</evidence>
<keyword evidence="2" id="KW-0645">Protease</keyword>
<evidence type="ECO:0000256" key="4">
    <source>
        <dbReference type="ARBA" id="ARBA00022801"/>
    </source>
</evidence>
<dbReference type="InParanoid" id="A0A6P9DZV3"/>
<evidence type="ECO:0000256" key="1">
    <source>
        <dbReference type="ARBA" id="ARBA00008136"/>
    </source>
</evidence>
<accession>A0A6P9DZV3</accession>
<dbReference type="GO" id="GO:0016829">
    <property type="term" value="F:lyase activity"/>
    <property type="evidence" value="ECO:0007669"/>
    <property type="project" value="UniProtKB-KW"/>
</dbReference>
<name>A0A6P9DZV3_JUGRE</name>
<proteinExistence type="inferred from homology"/>
<keyword evidence="6" id="KW-0238">DNA-binding</keyword>
<keyword evidence="4" id="KW-0378">Hydrolase</keyword>
<dbReference type="GO" id="GO:0106300">
    <property type="term" value="P:protein-DNA covalent cross-linking repair"/>
    <property type="evidence" value="ECO:0007669"/>
    <property type="project" value="InterPro"/>
</dbReference>
<dbReference type="GeneID" id="109020282"/>
<dbReference type="PANTHER" id="PTHR13604">
    <property type="entry name" value="DC12-RELATED"/>
    <property type="match status" value="1"/>
</dbReference>
<dbReference type="Pfam" id="PF02586">
    <property type="entry name" value="SRAP"/>
    <property type="match status" value="1"/>
</dbReference>
<dbReference type="GO" id="GO:0006508">
    <property type="term" value="P:proteolysis"/>
    <property type="evidence" value="ECO:0007669"/>
    <property type="project" value="UniProtKB-KW"/>
</dbReference>
<evidence type="ECO:0000313" key="9">
    <source>
        <dbReference type="Proteomes" id="UP000235220"/>
    </source>
</evidence>
<dbReference type="InterPro" id="IPR036590">
    <property type="entry name" value="SRAP-like"/>
</dbReference>
<feature type="region of interest" description="Disordered" evidence="8">
    <location>
        <begin position="278"/>
        <end position="333"/>
    </location>
</feature>
<protein>
    <submittedName>
        <fullName evidence="10">Abasic site processing protein YoqW isoform X1</fullName>
    </submittedName>
</protein>
<feature type="compositionally biased region" description="Polar residues" evidence="8">
    <location>
        <begin position="309"/>
        <end position="328"/>
    </location>
</feature>
<dbReference type="GO" id="GO:0003697">
    <property type="term" value="F:single-stranded DNA binding"/>
    <property type="evidence" value="ECO:0007669"/>
    <property type="project" value="InterPro"/>
</dbReference>
<keyword evidence="5" id="KW-0190">Covalent protein-DNA linkage</keyword>
<dbReference type="PANTHER" id="PTHR13604:SF0">
    <property type="entry name" value="ABASIC SITE PROCESSING PROTEIN HMCES"/>
    <property type="match status" value="1"/>
</dbReference>
<evidence type="ECO:0000256" key="8">
    <source>
        <dbReference type="SAM" id="MobiDB-lite"/>
    </source>
</evidence>
<evidence type="ECO:0000256" key="3">
    <source>
        <dbReference type="ARBA" id="ARBA00022763"/>
    </source>
</evidence>
<dbReference type="RefSeq" id="XP_035541280.1">
    <property type="nucleotide sequence ID" value="XM_035685387.1"/>
</dbReference>
<dbReference type="GO" id="GO:0008233">
    <property type="term" value="F:peptidase activity"/>
    <property type="evidence" value="ECO:0007669"/>
    <property type="project" value="UniProtKB-KW"/>
</dbReference>
<dbReference type="InterPro" id="IPR003738">
    <property type="entry name" value="SRAP"/>
</dbReference>
<evidence type="ECO:0000256" key="2">
    <source>
        <dbReference type="ARBA" id="ARBA00022670"/>
    </source>
</evidence>
<dbReference type="AlphaFoldDB" id="A0A6P9DZV3"/>
<gene>
    <name evidence="10" type="primary">LOC109020282</name>
</gene>
<keyword evidence="3" id="KW-0227">DNA damage</keyword>
<reference evidence="10" key="1">
    <citation type="submission" date="2025-08" db="UniProtKB">
        <authorList>
            <consortium name="RefSeq"/>
        </authorList>
    </citation>
    <scope>IDENTIFICATION</scope>
    <source>
        <tissue evidence="10">Leaves</tissue>
    </source>
</reference>